<organism evidence="1 2">
    <name type="scientific">Trifolium medium</name>
    <dbReference type="NCBI Taxonomy" id="97028"/>
    <lineage>
        <taxon>Eukaryota</taxon>
        <taxon>Viridiplantae</taxon>
        <taxon>Streptophyta</taxon>
        <taxon>Embryophyta</taxon>
        <taxon>Tracheophyta</taxon>
        <taxon>Spermatophyta</taxon>
        <taxon>Magnoliopsida</taxon>
        <taxon>eudicotyledons</taxon>
        <taxon>Gunneridae</taxon>
        <taxon>Pentapetalae</taxon>
        <taxon>rosids</taxon>
        <taxon>fabids</taxon>
        <taxon>Fabales</taxon>
        <taxon>Fabaceae</taxon>
        <taxon>Papilionoideae</taxon>
        <taxon>50 kb inversion clade</taxon>
        <taxon>NPAAA clade</taxon>
        <taxon>Hologalegina</taxon>
        <taxon>IRL clade</taxon>
        <taxon>Trifolieae</taxon>
        <taxon>Trifolium</taxon>
    </lineage>
</organism>
<dbReference type="Proteomes" id="UP000265520">
    <property type="component" value="Unassembled WGS sequence"/>
</dbReference>
<reference evidence="1 2" key="1">
    <citation type="journal article" date="2018" name="Front. Plant Sci.">
        <title>Red Clover (Trifolium pratense) and Zigzag Clover (T. medium) - A Picture of Genomic Similarities and Differences.</title>
        <authorList>
            <person name="Dluhosova J."/>
            <person name="Istvanek J."/>
            <person name="Nedelnik J."/>
            <person name="Repkova J."/>
        </authorList>
    </citation>
    <scope>NUCLEOTIDE SEQUENCE [LARGE SCALE GENOMIC DNA]</scope>
    <source>
        <strain evidence="2">cv. 10/8</strain>
        <tissue evidence="1">Leaf</tissue>
    </source>
</reference>
<name>A0A392W623_9FABA</name>
<accession>A0A392W623</accession>
<protein>
    <submittedName>
        <fullName evidence="1">Uncharacterized protein</fullName>
    </submittedName>
</protein>
<sequence>NRDCAWGEKVAHGARVIMKKKLKAPRVHFGPRLRRI</sequence>
<dbReference type="AlphaFoldDB" id="A0A392W623"/>
<comment type="caution">
    <text evidence="1">The sequence shown here is derived from an EMBL/GenBank/DDBJ whole genome shotgun (WGS) entry which is preliminary data.</text>
</comment>
<dbReference type="EMBL" id="LXQA011377408">
    <property type="protein sequence ID" value="MCI95152.1"/>
    <property type="molecule type" value="Genomic_DNA"/>
</dbReference>
<proteinExistence type="predicted"/>
<keyword evidence="2" id="KW-1185">Reference proteome</keyword>
<evidence type="ECO:0000313" key="2">
    <source>
        <dbReference type="Proteomes" id="UP000265520"/>
    </source>
</evidence>
<feature type="non-terminal residue" evidence="1">
    <location>
        <position position="1"/>
    </location>
</feature>
<evidence type="ECO:0000313" key="1">
    <source>
        <dbReference type="EMBL" id="MCI95152.1"/>
    </source>
</evidence>